<keyword evidence="1" id="KW-0902">Two-component regulatory system</keyword>
<dbReference type="AlphaFoldDB" id="A0A1Y5SZX5"/>
<dbReference type="GO" id="GO:0004672">
    <property type="term" value="F:protein kinase activity"/>
    <property type="evidence" value="ECO:0007669"/>
    <property type="project" value="UniProtKB-ARBA"/>
</dbReference>
<dbReference type="OrthoDB" id="7867809at2"/>
<keyword evidence="5" id="KW-1185">Reference proteome</keyword>
<protein>
    <submittedName>
        <fullName evidence="4">Hpt domain protein</fullName>
    </submittedName>
</protein>
<reference evidence="4 5" key="1">
    <citation type="submission" date="2017-03" db="EMBL/GenBank/DDBJ databases">
        <authorList>
            <person name="Afonso C.L."/>
            <person name="Miller P.J."/>
            <person name="Scott M.A."/>
            <person name="Spackman E."/>
            <person name="Goraichik I."/>
            <person name="Dimitrov K.M."/>
            <person name="Suarez D.L."/>
            <person name="Swayne D.E."/>
        </authorList>
    </citation>
    <scope>NUCLEOTIDE SEQUENCE [LARGE SCALE GENOMIC DNA]</scope>
    <source>
        <strain evidence="4 5">CECT 7971</strain>
    </source>
</reference>
<dbReference type="STRING" id="658057.SAMN04488032_11035"/>
<sequence length="121" mass="13734">MIDWNRVTELRDEVGSEDFGEIVALFLEEMNEVIKRLKCSEDRSTLRDDLHFLKGSSLNLGFASLSNLCQLGEMAFSTEVEGIVDLSQILRSYKMSRAEFTANLTFSEPPKGQTQTKLDHL</sequence>
<evidence type="ECO:0000313" key="4">
    <source>
        <dbReference type="EMBL" id="SLN52189.1"/>
    </source>
</evidence>
<dbReference type="InterPro" id="IPR008207">
    <property type="entry name" value="Sig_transdc_His_kin_Hpt_dom"/>
</dbReference>
<dbReference type="InterPro" id="IPR036641">
    <property type="entry name" value="HPT_dom_sf"/>
</dbReference>
<evidence type="ECO:0000256" key="2">
    <source>
        <dbReference type="PROSITE-ProRule" id="PRU00110"/>
    </source>
</evidence>
<dbReference type="EMBL" id="FWFW01000008">
    <property type="protein sequence ID" value="SLN52189.1"/>
    <property type="molecule type" value="Genomic_DNA"/>
</dbReference>
<gene>
    <name evidence="4" type="ORF">PAM7971_02623</name>
</gene>
<feature type="domain" description="HPt" evidence="3">
    <location>
        <begin position="12"/>
        <end position="107"/>
    </location>
</feature>
<dbReference type="SUPFAM" id="SSF47226">
    <property type="entry name" value="Histidine-containing phosphotransfer domain, HPT domain"/>
    <property type="match status" value="1"/>
</dbReference>
<accession>A0A1Y5SZX5</accession>
<name>A0A1Y5SZX5_9RHOB</name>
<dbReference type="GO" id="GO:0000160">
    <property type="term" value="P:phosphorelay signal transduction system"/>
    <property type="evidence" value="ECO:0007669"/>
    <property type="project" value="UniProtKB-KW"/>
</dbReference>
<dbReference type="CDD" id="cd00088">
    <property type="entry name" value="HPT"/>
    <property type="match status" value="1"/>
</dbReference>
<keyword evidence="2" id="KW-0597">Phosphoprotein</keyword>
<proteinExistence type="predicted"/>
<dbReference type="Proteomes" id="UP000193307">
    <property type="component" value="Unassembled WGS sequence"/>
</dbReference>
<dbReference type="PROSITE" id="PS50894">
    <property type="entry name" value="HPT"/>
    <property type="match status" value="1"/>
</dbReference>
<dbReference type="Pfam" id="PF01627">
    <property type="entry name" value="Hpt"/>
    <property type="match status" value="1"/>
</dbReference>
<dbReference type="Gene3D" id="1.20.120.160">
    <property type="entry name" value="HPT domain"/>
    <property type="match status" value="1"/>
</dbReference>
<organism evidence="4 5">
    <name type="scientific">Pacificibacter marinus</name>
    <dbReference type="NCBI Taxonomy" id="658057"/>
    <lineage>
        <taxon>Bacteria</taxon>
        <taxon>Pseudomonadati</taxon>
        <taxon>Pseudomonadota</taxon>
        <taxon>Alphaproteobacteria</taxon>
        <taxon>Rhodobacterales</taxon>
        <taxon>Roseobacteraceae</taxon>
        <taxon>Pacificibacter</taxon>
    </lineage>
</organism>
<evidence type="ECO:0000313" key="5">
    <source>
        <dbReference type="Proteomes" id="UP000193307"/>
    </source>
</evidence>
<dbReference type="RefSeq" id="WP_085849746.1">
    <property type="nucleotide sequence ID" value="NZ_FNZV01000010.1"/>
</dbReference>
<feature type="modified residue" description="Phosphohistidine" evidence="2">
    <location>
        <position position="51"/>
    </location>
</feature>
<evidence type="ECO:0000259" key="3">
    <source>
        <dbReference type="PROSITE" id="PS50894"/>
    </source>
</evidence>
<evidence type="ECO:0000256" key="1">
    <source>
        <dbReference type="ARBA" id="ARBA00023012"/>
    </source>
</evidence>